<evidence type="ECO:0000259" key="5">
    <source>
        <dbReference type="PROSITE" id="PS50600"/>
    </source>
</evidence>
<reference evidence="6 7" key="1">
    <citation type="submission" date="2019-03" db="EMBL/GenBank/DDBJ databases">
        <title>Draft genome sequence of Xylaria hypoxylon DSM 108379, a ubiquitous saprotrophic-parasitic fungi on hardwood.</title>
        <authorList>
            <person name="Buettner E."/>
            <person name="Leonhardt S."/>
            <person name="Gebauer A.M."/>
            <person name="Liers C."/>
            <person name="Hofrichter M."/>
            <person name="Kellner H."/>
        </authorList>
    </citation>
    <scope>NUCLEOTIDE SEQUENCE [LARGE SCALE GENOMIC DNA]</scope>
    <source>
        <strain evidence="6 7">DSM 108379</strain>
    </source>
</reference>
<keyword evidence="2" id="KW-0645">Protease</keyword>
<evidence type="ECO:0000256" key="2">
    <source>
        <dbReference type="ARBA" id="ARBA00022670"/>
    </source>
</evidence>
<name>A0A4Z0Y8I1_9PEZI</name>
<proteinExistence type="inferred from homology"/>
<organism evidence="6 7">
    <name type="scientific">Xylaria hypoxylon</name>
    <dbReference type="NCBI Taxonomy" id="37992"/>
    <lineage>
        <taxon>Eukaryota</taxon>
        <taxon>Fungi</taxon>
        <taxon>Dikarya</taxon>
        <taxon>Ascomycota</taxon>
        <taxon>Pezizomycotina</taxon>
        <taxon>Sordariomycetes</taxon>
        <taxon>Xylariomycetidae</taxon>
        <taxon>Xylariales</taxon>
        <taxon>Xylariaceae</taxon>
        <taxon>Xylaria</taxon>
    </lineage>
</organism>
<dbReference type="EMBL" id="SKBN01000303">
    <property type="protein sequence ID" value="TGJ79257.1"/>
    <property type="molecule type" value="Genomic_DNA"/>
</dbReference>
<gene>
    <name evidence="6" type="ORF">E0Z10_g9509</name>
</gene>
<evidence type="ECO:0000313" key="6">
    <source>
        <dbReference type="EMBL" id="TGJ79257.1"/>
    </source>
</evidence>
<evidence type="ECO:0000256" key="1">
    <source>
        <dbReference type="ARBA" id="ARBA00005234"/>
    </source>
</evidence>
<dbReference type="GO" id="GO:0008234">
    <property type="term" value="F:cysteine-type peptidase activity"/>
    <property type="evidence" value="ECO:0007669"/>
    <property type="project" value="InterPro"/>
</dbReference>
<keyword evidence="3" id="KW-0378">Hydrolase</keyword>
<dbReference type="GO" id="GO:0019783">
    <property type="term" value="F:ubiquitin-like protein peptidase activity"/>
    <property type="evidence" value="ECO:0007669"/>
    <property type="project" value="UniProtKB-ARBA"/>
</dbReference>
<dbReference type="OrthoDB" id="5207497at2759"/>
<sequence length="478" mass="53127">MSQALRYRTAQNVCSASCPIQHIAIPMNQIKAPSNSWPDVRGLHSLNYSRDKWLAGDAIEVAIATYTRGLPQALQEKIGLGIPGVNPKVWHRGSAGNDALNMAIKTPARRGLARLRTTEYSILPVCTDSDHWVLVVLHKERRPTGPGNKIEWSHIAQVAVLDPYRDSARMRMVDERMQAWLKQAGKFTYSNNYRRVVWIPMQKDTTSCGPRAYWHAKQLLDRLLELHESGVDYSDYVWKDLSGWFNEDFVRGEMAGRCAWDGVRAMDYNARISIECVNRVKEYDRPKGAWKKAGELMKPADFSQMKPEKRPNPQNLPRPTPSNFNPFLTPPNSGGNPATPSSTNAGTSTSNTSMSNLPQSQPGSNWKPPVPVPHQHQIAPGVTAGGKEVIVIDDDGDKDNGPIVIGDDDDNKGPISKGPAFSQNPQHLPFLPVNPGPKLHLVLKPKPQPQPQPKRPIPVIDSIDDSIEGPKKKKTKKS</sequence>
<feature type="compositionally biased region" description="Polar residues" evidence="4">
    <location>
        <begin position="321"/>
        <end position="336"/>
    </location>
</feature>
<feature type="compositionally biased region" description="Low complexity" evidence="4">
    <location>
        <begin position="436"/>
        <end position="445"/>
    </location>
</feature>
<evidence type="ECO:0000256" key="3">
    <source>
        <dbReference type="ARBA" id="ARBA00022801"/>
    </source>
</evidence>
<dbReference type="GO" id="GO:0006508">
    <property type="term" value="P:proteolysis"/>
    <property type="evidence" value="ECO:0007669"/>
    <property type="project" value="UniProtKB-KW"/>
</dbReference>
<keyword evidence="7" id="KW-1185">Reference proteome</keyword>
<dbReference type="STRING" id="37992.A0A4Z0Y8I1"/>
<dbReference type="AlphaFoldDB" id="A0A4Z0Y8I1"/>
<feature type="region of interest" description="Disordered" evidence="4">
    <location>
        <begin position="294"/>
        <end position="478"/>
    </location>
</feature>
<protein>
    <recommendedName>
        <fullName evidence="5">Ubiquitin-like protease family profile domain-containing protein</fullName>
    </recommendedName>
</protein>
<evidence type="ECO:0000256" key="4">
    <source>
        <dbReference type="SAM" id="MobiDB-lite"/>
    </source>
</evidence>
<comment type="caution">
    <text evidence="6">The sequence shown here is derived from an EMBL/GenBank/DDBJ whole genome shotgun (WGS) entry which is preliminary data.</text>
</comment>
<dbReference type="InterPro" id="IPR003653">
    <property type="entry name" value="Peptidase_C48_C"/>
</dbReference>
<comment type="similarity">
    <text evidence="1">Belongs to the peptidase C48 family.</text>
</comment>
<feature type="compositionally biased region" description="Pro residues" evidence="4">
    <location>
        <begin position="446"/>
        <end position="456"/>
    </location>
</feature>
<dbReference type="Gene3D" id="3.40.395.10">
    <property type="entry name" value="Adenoviral Proteinase, Chain A"/>
    <property type="match status" value="1"/>
</dbReference>
<dbReference type="Pfam" id="PF02902">
    <property type="entry name" value="Peptidase_C48"/>
    <property type="match status" value="1"/>
</dbReference>
<dbReference type="PROSITE" id="PS50600">
    <property type="entry name" value="ULP_PROTEASE"/>
    <property type="match status" value="1"/>
</dbReference>
<feature type="domain" description="Ubiquitin-like protease family profile" evidence="5">
    <location>
        <begin position="23"/>
        <end position="219"/>
    </location>
</feature>
<dbReference type="InterPro" id="IPR038765">
    <property type="entry name" value="Papain-like_cys_pep_sf"/>
</dbReference>
<dbReference type="Proteomes" id="UP000297716">
    <property type="component" value="Unassembled WGS sequence"/>
</dbReference>
<evidence type="ECO:0000313" key="7">
    <source>
        <dbReference type="Proteomes" id="UP000297716"/>
    </source>
</evidence>
<feature type="compositionally biased region" description="Polar residues" evidence="4">
    <location>
        <begin position="354"/>
        <end position="364"/>
    </location>
</feature>
<feature type="compositionally biased region" description="Low complexity" evidence="4">
    <location>
        <begin position="337"/>
        <end position="353"/>
    </location>
</feature>
<dbReference type="SUPFAM" id="SSF54001">
    <property type="entry name" value="Cysteine proteinases"/>
    <property type="match status" value="1"/>
</dbReference>
<accession>A0A4Z0Y8I1</accession>